<keyword evidence="12" id="KW-1185">Reference proteome</keyword>
<evidence type="ECO:0000256" key="6">
    <source>
        <dbReference type="ARBA" id="ARBA00023170"/>
    </source>
</evidence>
<feature type="transmembrane region" description="Helical" evidence="9">
    <location>
        <begin position="48"/>
        <end position="73"/>
    </location>
</feature>
<organism evidence="11 12">
    <name type="scientific">Pomacea canaliculata</name>
    <name type="common">Golden apple snail</name>
    <dbReference type="NCBI Taxonomy" id="400727"/>
    <lineage>
        <taxon>Eukaryota</taxon>
        <taxon>Metazoa</taxon>
        <taxon>Spiralia</taxon>
        <taxon>Lophotrochozoa</taxon>
        <taxon>Mollusca</taxon>
        <taxon>Gastropoda</taxon>
        <taxon>Caenogastropoda</taxon>
        <taxon>Architaenioglossa</taxon>
        <taxon>Ampullarioidea</taxon>
        <taxon>Ampullariidae</taxon>
        <taxon>Pomacea</taxon>
    </lineage>
</organism>
<feature type="transmembrane region" description="Helical" evidence="9">
    <location>
        <begin position="349"/>
        <end position="368"/>
    </location>
</feature>
<dbReference type="GO" id="GO:0004930">
    <property type="term" value="F:G protein-coupled receptor activity"/>
    <property type="evidence" value="ECO:0007669"/>
    <property type="project" value="UniProtKB-KW"/>
</dbReference>
<dbReference type="GO" id="GO:0016020">
    <property type="term" value="C:membrane"/>
    <property type="evidence" value="ECO:0007669"/>
    <property type="project" value="UniProtKB-SubCell"/>
</dbReference>
<keyword evidence="5 9" id="KW-0472">Membrane</keyword>
<keyword evidence="3 9" id="KW-1133">Transmembrane helix</keyword>
<evidence type="ECO:0000256" key="1">
    <source>
        <dbReference type="ARBA" id="ARBA00004141"/>
    </source>
</evidence>
<evidence type="ECO:0000256" key="5">
    <source>
        <dbReference type="ARBA" id="ARBA00023136"/>
    </source>
</evidence>
<keyword evidence="4 8" id="KW-0297">G-protein coupled receptor</keyword>
<evidence type="ECO:0000256" key="8">
    <source>
        <dbReference type="RuleBase" id="RU000688"/>
    </source>
</evidence>
<evidence type="ECO:0000313" key="12">
    <source>
        <dbReference type="Proteomes" id="UP000245119"/>
    </source>
</evidence>
<keyword evidence="2 8" id="KW-0812">Transmembrane</keyword>
<protein>
    <recommendedName>
        <fullName evidence="10">G-protein coupled receptors family 1 profile domain-containing protein</fullName>
    </recommendedName>
</protein>
<sequence>MNLGLKDVNSTGLGGGMETLHVLTDQVGEGGKTVHPIPLISVDLSLQIVWFTVLVSICSIFGTVGNILVLLVYVQRNDRRTANTFIRVLAVIDLVVCAIIMPYTIVYELHLVTSDLLCRAVELLRHVAITASNLTIVAVAVERYVAVCVIRHRLTVQNVNHGMIVVVVGSVVISLPSIAVFAVVSEEEVKGLPCSLPHQFSPNYTFCHFTLTIAGPVLSRSYQAGLMLIFFLSFVLILFFYALVYVSLWRRCRRRARNCAKVDSDVSEMEKKESSVSFPEGIQDQKELFLQDLQGLLENVNQGTKCLMPERATRESTDQPFTSSPAGAPFGISVASGNRRQSQLYTRTARMLFLCSIVFLVTWLPFWVDIFGFTHNLCLRYLFFVGNASNPLIYGLAKLSLQTFVDESFIEVQTSVVHDIQKWSQVTSC</sequence>
<dbReference type="SMART" id="SM01381">
    <property type="entry name" value="7TM_GPCR_Srsx"/>
    <property type="match status" value="1"/>
</dbReference>
<dbReference type="Pfam" id="PF00001">
    <property type="entry name" value="7tm_1"/>
    <property type="match status" value="1"/>
</dbReference>
<feature type="transmembrane region" description="Helical" evidence="9">
    <location>
        <begin position="162"/>
        <end position="184"/>
    </location>
</feature>
<evidence type="ECO:0000256" key="3">
    <source>
        <dbReference type="ARBA" id="ARBA00022989"/>
    </source>
</evidence>
<evidence type="ECO:0000259" key="10">
    <source>
        <dbReference type="PROSITE" id="PS50262"/>
    </source>
</evidence>
<keyword evidence="7 8" id="KW-0807">Transducer</keyword>
<accession>A0A2T7PIT6</accession>
<evidence type="ECO:0000313" key="11">
    <source>
        <dbReference type="EMBL" id="PVD33341.1"/>
    </source>
</evidence>
<gene>
    <name evidence="11" type="ORF">C0Q70_04595</name>
</gene>
<dbReference type="PANTHER" id="PTHR24238:SF47">
    <property type="entry name" value="ECDYSTEROIDS_DOPAMINE RECEPTOR-RELATED"/>
    <property type="match status" value="1"/>
</dbReference>
<feature type="transmembrane region" description="Helical" evidence="9">
    <location>
        <begin position="127"/>
        <end position="150"/>
    </location>
</feature>
<dbReference type="PANTHER" id="PTHR24238">
    <property type="entry name" value="G-PROTEIN COUPLED RECEPTOR"/>
    <property type="match status" value="1"/>
</dbReference>
<feature type="domain" description="G-protein coupled receptors family 1 profile" evidence="10">
    <location>
        <begin position="65"/>
        <end position="368"/>
    </location>
</feature>
<dbReference type="InterPro" id="IPR000276">
    <property type="entry name" value="GPCR_Rhodpsn"/>
</dbReference>
<dbReference type="SUPFAM" id="SSF81321">
    <property type="entry name" value="Family A G protein-coupled receptor-like"/>
    <property type="match status" value="1"/>
</dbReference>
<feature type="transmembrane region" description="Helical" evidence="9">
    <location>
        <begin position="226"/>
        <end position="248"/>
    </location>
</feature>
<evidence type="ECO:0000256" key="4">
    <source>
        <dbReference type="ARBA" id="ARBA00023040"/>
    </source>
</evidence>
<dbReference type="EMBL" id="PZQS01000003">
    <property type="protein sequence ID" value="PVD33341.1"/>
    <property type="molecule type" value="Genomic_DNA"/>
</dbReference>
<dbReference type="PRINTS" id="PR00237">
    <property type="entry name" value="GPCRRHODOPSN"/>
</dbReference>
<evidence type="ECO:0000256" key="7">
    <source>
        <dbReference type="ARBA" id="ARBA00023224"/>
    </source>
</evidence>
<name>A0A2T7PIT6_POMCA</name>
<dbReference type="Proteomes" id="UP000245119">
    <property type="component" value="Linkage Group LG3"/>
</dbReference>
<dbReference type="CDD" id="cd00637">
    <property type="entry name" value="7tm_classA_rhodopsin-like"/>
    <property type="match status" value="1"/>
</dbReference>
<evidence type="ECO:0000256" key="2">
    <source>
        <dbReference type="ARBA" id="ARBA00022692"/>
    </source>
</evidence>
<dbReference type="OrthoDB" id="5969463at2759"/>
<evidence type="ECO:0000256" key="9">
    <source>
        <dbReference type="SAM" id="Phobius"/>
    </source>
</evidence>
<dbReference type="OMA" id="HRKTAKM"/>
<comment type="caution">
    <text evidence="11">The sequence shown here is derived from an EMBL/GenBank/DDBJ whole genome shotgun (WGS) entry which is preliminary data.</text>
</comment>
<comment type="similarity">
    <text evidence="8">Belongs to the G-protein coupled receptor 1 family.</text>
</comment>
<dbReference type="PROSITE" id="PS00237">
    <property type="entry name" value="G_PROTEIN_RECEP_F1_1"/>
    <property type="match status" value="1"/>
</dbReference>
<reference evidence="11 12" key="1">
    <citation type="submission" date="2018-04" db="EMBL/GenBank/DDBJ databases">
        <title>The genome of golden apple snail Pomacea canaliculata provides insight into stress tolerance and invasive adaptation.</title>
        <authorList>
            <person name="Liu C."/>
            <person name="Liu B."/>
            <person name="Ren Y."/>
            <person name="Zhang Y."/>
            <person name="Wang H."/>
            <person name="Li S."/>
            <person name="Jiang F."/>
            <person name="Yin L."/>
            <person name="Zhang G."/>
            <person name="Qian W."/>
            <person name="Fan W."/>
        </authorList>
    </citation>
    <scope>NUCLEOTIDE SEQUENCE [LARGE SCALE GENOMIC DNA]</scope>
    <source>
        <strain evidence="11">SZHN2017</strain>
        <tissue evidence="11">Muscle</tissue>
    </source>
</reference>
<proteinExistence type="inferred from homology"/>
<dbReference type="AlphaFoldDB" id="A0A2T7PIT6"/>
<dbReference type="PROSITE" id="PS50262">
    <property type="entry name" value="G_PROTEIN_RECEP_F1_2"/>
    <property type="match status" value="1"/>
</dbReference>
<dbReference type="InterPro" id="IPR017452">
    <property type="entry name" value="GPCR_Rhodpsn_7TM"/>
</dbReference>
<keyword evidence="6 8" id="KW-0675">Receptor</keyword>
<feature type="transmembrane region" description="Helical" evidence="9">
    <location>
        <begin position="85"/>
        <end position="107"/>
    </location>
</feature>
<comment type="subcellular location">
    <subcellularLocation>
        <location evidence="1">Membrane</location>
        <topology evidence="1">Multi-pass membrane protein</topology>
    </subcellularLocation>
</comment>
<dbReference type="Gene3D" id="1.20.1070.10">
    <property type="entry name" value="Rhodopsin 7-helix transmembrane proteins"/>
    <property type="match status" value="1"/>
</dbReference>